<dbReference type="CDD" id="cd03784">
    <property type="entry name" value="GT1_Gtf-like"/>
    <property type="match status" value="1"/>
</dbReference>
<keyword evidence="6" id="KW-0456">Lyase</keyword>
<evidence type="ECO:0000313" key="7">
    <source>
        <dbReference type="Proteomes" id="UP001162834"/>
    </source>
</evidence>
<dbReference type="Gene3D" id="3.40.50.2000">
    <property type="entry name" value="Glycogen Phosphorylase B"/>
    <property type="match status" value="2"/>
</dbReference>
<dbReference type="EMBL" id="CP087164">
    <property type="protein sequence ID" value="UGS36089.1"/>
    <property type="molecule type" value="Genomic_DNA"/>
</dbReference>
<evidence type="ECO:0000256" key="2">
    <source>
        <dbReference type="ARBA" id="ARBA00022676"/>
    </source>
</evidence>
<dbReference type="Pfam" id="PF21036">
    <property type="entry name" value="EryCIII-like_N"/>
    <property type="match status" value="1"/>
</dbReference>
<feature type="domain" description="Erythromycin biosynthesis protein CIII-like C-terminal" evidence="4">
    <location>
        <begin position="247"/>
        <end position="382"/>
    </location>
</feature>
<dbReference type="RefSeq" id="WP_259315766.1">
    <property type="nucleotide sequence ID" value="NZ_CP087164.1"/>
</dbReference>
<dbReference type="Pfam" id="PF06722">
    <property type="entry name" value="EryCIII-like_C"/>
    <property type="match status" value="1"/>
</dbReference>
<dbReference type="GO" id="GO:0017000">
    <property type="term" value="P:antibiotic biosynthetic process"/>
    <property type="evidence" value="ECO:0007669"/>
    <property type="project" value="UniProtKB-ARBA"/>
</dbReference>
<dbReference type="InterPro" id="IPR048284">
    <property type="entry name" value="EryCIII-like_N"/>
</dbReference>
<dbReference type="GO" id="GO:0016758">
    <property type="term" value="F:hexosyltransferase activity"/>
    <property type="evidence" value="ECO:0007669"/>
    <property type="project" value="UniProtKB-ARBA"/>
</dbReference>
<reference evidence="6" key="1">
    <citation type="journal article" date="2022" name="Int. J. Syst. Evol. Microbiol.">
        <title>Pseudomonas aegrilactucae sp. nov. and Pseudomonas morbosilactucae sp. nov., pathogens causing bacterial rot of lettuce in Japan.</title>
        <authorList>
            <person name="Sawada H."/>
            <person name="Fujikawa T."/>
            <person name="Satou M."/>
        </authorList>
    </citation>
    <scope>NUCLEOTIDE SEQUENCE</scope>
    <source>
        <strain evidence="6">0166_1</strain>
    </source>
</reference>
<evidence type="ECO:0000256" key="1">
    <source>
        <dbReference type="ARBA" id="ARBA00006962"/>
    </source>
</evidence>
<dbReference type="PANTHER" id="PTHR48050:SF13">
    <property type="entry name" value="STEROL 3-BETA-GLUCOSYLTRANSFERASE UGT80A2"/>
    <property type="match status" value="1"/>
</dbReference>
<keyword evidence="2" id="KW-0328">Glycosyltransferase</keyword>
<keyword evidence="3" id="KW-0808">Transferase</keyword>
<dbReference type="KEGG" id="sbae:DSM104329_02487"/>
<proteinExistence type="inferred from homology"/>
<evidence type="ECO:0000259" key="4">
    <source>
        <dbReference type="Pfam" id="PF06722"/>
    </source>
</evidence>
<dbReference type="EC" id="4.3.3.5" evidence="6"/>
<dbReference type="Proteomes" id="UP001162834">
    <property type="component" value="Chromosome"/>
</dbReference>
<gene>
    <name evidence="6" type="primary">rebG_1</name>
    <name evidence="6" type="ORF">DSM104329_02487</name>
</gene>
<sequence>MRVLFCCRPAYGHVYPLLPLAAACRDVGHDVLWGTGEGFVKRLEAFGFRVQRVGISIPEADERVLREQPELGDLPREERFRIGVAVFGDVLPRHTIADLLPLLHEAAPDLVVYDETDAGAPIAAAIAGIPATAHSLGRQVPEMVRRAVVAPLHQVWHEYDPGAAPHDFFTANAYIDICPPSLQDPDASHAGERILLRPDSPPDVGGELPDWVTGERSRPLVYVTLGTYVHGQVDSLRAAVEGLGALAVDALVTVGPDGDPAGLGPLPDSVRVERFVSQAALLARVDVVAHHCGSGTMLGALWHGLPQLAMPHGADQFANAQALLDSGAGRRLLPEEITAEAVAEAVRALLVEPEYREAARGLAAEIAAMPSPTEVVCDLERLRAG</sequence>
<name>A0A9E7C0Y2_9ACTN</name>
<evidence type="ECO:0000313" key="6">
    <source>
        <dbReference type="EMBL" id="UGS36089.1"/>
    </source>
</evidence>
<accession>A0A9E7C0Y2</accession>
<evidence type="ECO:0000259" key="5">
    <source>
        <dbReference type="Pfam" id="PF21036"/>
    </source>
</evidence>
<dbReference type="FunFam" id="3.40.50.2000:FF:000072">
    <property type="entry name" value="Glycosyl transferase"/>
    <property type="match status" value="1"/>
</dbReference>
<protein>
    <submittedName>
        <fullName evidence="6">4'-demethylrebeccamycin synthase</fullName>
        <ecNumber evidence="6">4.3.3.5</ecNumber>
    </submittedName>
</protein>
<dbReference type="SUPFAM" id="SSF53756">
    <property type="entry name" value="UDP-Glycosyltransferase/glycogen phosphorylase"/>
    <property type="match status" value="1"/>
</dbReference>
<dbReference type="PANTHER" id="PTHR48050">
    <property type="entry name" value="STEROL 3-BETA-GLUCOSYLTRANSFERASE"/>
    <property type="match status" value="1"/>
</dbReference>
<keyword evidence="7" id="KW-1185">Reference proteome</keyword>
<dbReference type="InterPro" id="IPR002213">
    <property type="entry name" value="UDP_glucos_trans"/>
</dbReference>
<dbReference type="GO" id="GO:0016829">
    <property type="term" value="F:lyase activity"/>
    <property type="evidence" value="ECO:0007669"/>
    <property type="project" value="UniProtKB-KW"/>
</dbReference>
<organism evidence="6 7">
    <name type="scientific">Capillimicrobium parvum</name>
    <dbReference type="NCBI Taxonomy" id="2884022"/>
    <lineage>
        <taxon>Bacteria</taxon>
        <taxon>Bacillati</taxon>
        <taxon>Actinomycetota</taxon>
        <taxon>Thermoleophilia</taxon>
        <taxon>Solirubrobacterales</taxon>
        <taxon>Capillimicrobiaceae</taxon>
        <taxon>Capillimicrobium</taxon>
    </lineage>
</organism>
<dbReference type="AlphaFoldDB" id="A0A9E7C0Y2"/>
<comment type="similarity">
    <text evidence="1">Belongs to the glycosyltransferase 28 family.</text>
</comment>
<feature type="domain" description="Erythromycin biosynthesis protein CIII-like N-terminal" evidence="5">
    <location>
        <begin position="24"/>
        <end position="226"/>
    </location>
</feature>
<dbReference type="InterPro" id="IPR050426">
    <property type="entry name" value="Glycosyltransferase_28"/>
</dbReference>
<dbReference type="GO" id="GO:0008194">
    <property type="term" value="F:UDP-glycosyltransferase activity"/>
    <property type="evidence" value="ECO:0007669"/>
    <property type="project" value="InterPro"/>
</dbReference>
<evidence type="ECO:0000256" key="3">
    <source>
        <dbReference type="ARBA" id="ARBA00022679"/>
    </source>
</evidence>
<dbReference type="PROSITE" id="PS51257">
    <property type="entry name" value="PROKAR_LIPOPROTEIN"/>
    <property type="match status" value="1"/>
</dbReference>
<dbReference type="InterPro" id="IPR010610">
    <property type="entry name" value="EryCIII-like_C"/>
</dbReference>